<keyword evidence="1" id="KW-0732">Signal</keyword>
<evidence type="ECO:0000256" key="1">
    <source>
        <dbReference type="SAM" id="SignalP"/>
    </source>
</evidence>
<proteinExistence type="predicted"/>
<name>A0A6P1NYV7_9BACT</name>
<dbReference type="KEGG" id="nib:GU926_09190"/>
<evidence type="ECO:0000313" key="2">
    <source>
        <dbReference type="EMBL" id="QHL87604.1"/>
    </source>
</evidence>
<feature type="chain" id="PRO_5026855106" description="DUF5018 domain-containing protein" evidence="1">
    <location>
        <begin position="26"/>
        <end position="602"/>
    </location>
</feature>
<dbReference type="PROSITE" id="PS51257">
    <property type="entry name" value="PROKAR_LIPOPROTEIN"/>
    <property type="match status" value="1"/>
</dbReference>
<keyword evidence="3" id="KW-1185">Reference proteome</keyword>
<evidence type="ECO:0008006" key="4">
    <source>
        <dbReference type="Google" id="ProtNLM"/>
    </source>
</evidence>
<gene>
    <name evidence="2" type="ORF">GU926_09190</name>
</gene>
<dbReference type="EMBL" id="CP047897">
    <property type="protein sequence ID" value="QHL87604.1"/>
    <property type="molecule type" value="Genomic_DNA"/>
</dbReference>
<sequence length="602" mass="63929">MKKIMFLKWQGALMALLLLVMTACTEDDLSRDYESVRVVGVKINNELFTPGYGAGNVVTVMLPGGKDLSNAKLQLLVANGEVVGFENNARYDLRKPMALKLQGSNGEASDVVLKVQSPPTLSSFIIEGLNVEKKDIYLGASSLIVQVPKGTDLSALKVTMEFVNGTLVGFTNGAAVDYSGGKKTFSLRGVDGETLYPYDLIITTEQVGPASVKAMTINGVPTDSVVLQAPSTLIPYVTGLTNFTSANVVLETGFGNSIDPAFTGQGLNLLAGTSKVKITGTDGIVKEFTIGKPQLSIKPLFTKEYASFGFGANDLNSVGFSGNYLVVPNYSAVAPTVVGPNYYDFSGQQVGVLDKTGTVIVHSLRKLATDDNGVILGVPLGINDAENTIYRWNSVTASPEPYIKYSKTSLGLSYVPRSAGINVSGSLDGNATITVGMAQKTDIFVWTVTGGVLNPTPTRYDFPYSGAGFYYGIEPLPAPMTGYVGAATGNNLNGIISLSNTMAELHKQTGIVATDCKVKVHNGRTYLAYTAYVTGKGAYMRVCDITDGQPASYQNPIMNSLMPSTAANANNTMDADMAVVNGKLHAAFVCTNIGMRLYKLEK</sequence>
<protein>
    <recommendedName>
        <fullName evidence="4">DUF5018 domain-containing protein</fullName>
    </recommendedName>
</protein>
<dbReference type="RefSeq" id="WP_160691160.1">
    <property type="nucleotide sequence ID" value="NZ_CP047897.1"/>
</dbReference>
<evidence type="ECO:0000313" key="3">
    <source>
        <dbReference type="Proteomes" id="UP000464214"/>
    </source>
</evidence>
<feature type="signal peptide" evidence="1">
    <location>
        <begin position="1"/>
        <end position="25"/>
    </location>
</feature>
<accession>A0A6P1NYV7</accession>
<dbReference type="Proteomes" id="UP000464214">
    <property type="component" value="Chromosome"/>
</dbReference>
<reference evidence="2 3" key="1">
    <citation type="submission" date="2020-01" db="EMBL/GenBank/DDBJ databases">
        <authorList>
            <person name="Kim M."/>
        </authorList>
    </citation>
    <scope>NUCLEOTIDE SEQUENCE [LARGE SCALE GENOMIC DNA]</scope>
    <source>
        <strain evidence="2 3">BT10</strain>
    </source>
</reference>
<dbReference type="AlphaFoldDB" id="A0A6P1NYV7"/>
<organism evidence="2 3">
    <name type="scientific">Nibribacter ruber</name>
    <dbReference type="NCBI Taxonomy" id="2698458"/>
    <lineage>
        <taxon>Bacteria</taxon>
        <taxon>Pseudomonadati</taxon>
        <taxon>Bacteroidota</taxon>
        <taxon>Cytophagia</taxon>
        <taxon>Cytophagales</taxon>
        <taxon>Hymenobacteraceae</taxon>
        <taxon>Nibribacter</taxon>
    </lineage>
</organism>